<accession>A0A5M8AHW5</accession>
<organism evidence="3 4">
    <name type="scientific">Cupriavidus cauae</name>
    <dbReference type="NCBI Taxonomy" id="2608999"/>
    <lineage>
        <taxon>Bacteria</taxon>
        <taxon>Pseudomonadati</taxon>
        <taxon>Pseudomonadota</taxon>
        <taxon>Betaproteobacteria</taxon>
        <taxon>Burkholderiales</taxon>
        <taxon>Burkholderiaceae</taxon>
        <taxon>Cupriavidus</taxon>
    </lineage>
</organism>
<proteinExistence type="predicted"/>
<name>A0A5M8AHW5_9BURK</name>
<evidence type="ECO:0000259" key="2">
    <source>
        <dbReference type="Pfam" id="PF13202"/>
    </source>
</evidence>
<feature type="compositionally biased region" description="Basic and acidic residues" evidence="1">
    <location>
        <begin position="73"/>
        <end position="93"/>
    </location>
</feature>
<feature type="region of interest" description="Disordered" evidence="1">
    <location>
        <begin position="65"/>
        <end position="93"/>
    </location>
</feature>
<comment type="caution">
    <text evidence="3">The sequence shown here is derived from an EMBL/GenBank/DDBJ whole genome shotgun (WGS) entry which is preliminary data.</text>
</comment>
<dbReference type="RefSeq" id="WP_150083425.1">
    <property type="nucleotide sequence ID" value="NZ_VWRN01000035.1"/>
</dbReference>
<reference evidence="3 4" key="1">
    <citation type="submission" date="2019-09" db="EMBL/GenBank/DDBJ databases">
        <title>Isolation of a novel species in the genus Cupriavidus from patients with sepsis using whole genome sequencing.</title>
        <authorList>
            <person name="Kweon O.J."/>
            <person name="Lee M.-K."/>
        </authorList>
    </citation>
    <scope>NUCLEOTIDE SEQUENCE [LARGE SCALE GENOMIC DNA]</scope>
    <source>
        <strain evidence="3 4">MKL-01</strain>
    </source>
</reference>
<dbReference type="PROSITE" id="PS00018">
    <property type="entry name" value="EF_HAND_1"/>
    <property type="match status" value="1"/>
</dbReference>
<dbReference type="InterPro" id="IPR018247">
    <property type="entry name" value="EF_Hand_1_Ca_BS"/>
</dbReference>
<dbReference type="GO" id="GO:0005509">
    <property type="term" value="F:calcium ion binding"/>
    <property type="evidence" value="ECO:0007669"/>
    <property type="project" value="InterPro"/>
</dbReference>
<evidence type="ECO:0000313" key="4">
    <source>
        <dbReference type="Proteomes" id="UP000324324"/>
    </source>
</evidence>
<keyword evidence="4" id="KW-1185">Reference proteome</keyword>
<sequence>MSQAHSPRKTTLGLLGAALAGSVLLNGPVFAMQPLAQGYLVAAADGKAAEGKCGEGKCGAETVRAPRGAKKGARAEGKCGEGKCGEGKCGEGKCGDASFSRTDTDKNGLVSRAEFLAVAPTRAAEFDKIDTSHDGNISEAEAYEYLRATYQANGKPVPKNLFAKLKK</sequence>
<dbReference type="AlphaFoldDB" id="A0A5M8AHW5"/>
<feature type="domain" description="EF-hand" evidence="2">
    <location>
        <begin position="125"/>
        <end position="141"/>
    </location>
</feature>
<evidence type="ECO:0000256" key="1">
    <source>
        <dbReference type="SAM" id="MobiDB-lite"/>
    </source>
</evidence>
<dbReference type="Pfam" id="PF13202">
    <property type="entry name" value="EF-hand_5"/>
    <property type="match status" value="1"/>
</dbReference>
<dbReference type="InterPro" id="IPR002048">
    <property type="entry name" value="EF_hand_dom"/>
</dbReference>
<dbReference type="SUPFAM" id="SSF47473">
    <property type="entry name" value="EF-hand"/>
    <property type="match status" value="1"/>
</dbReference>
<dbReference type="Gene3D" id="1.10.238.10">
    <property type="entry name" value="EF-hand"/>
    <property type="match status" value="1"/>
</dbReference>
<dbReference type="EMBL" id="VWRN01000035">
    <property type="protein sequence ID" value="KAA6122963.1"/>
    <property type="molecule type" value="Genomic_DNA"/>
</dbReference>
<dbReference type="InterPro" id="IPR011992">
    <property type="entry name" value="EF-hand-dom_pair"/>
</dbReference>
<protein>
    <submittedName>
        <fullName evidence="3">EF-hand domain-containing protein</fullName>
    </submittedName>
</protein>
<evidence type="ECO:0000313" key="3">
    <source>
        <dbReference type="EMBL" id="KAA6122963.1"/>
    </source>
</evidence>
<gene>
    <name evidence="3" type="ORF">F1599_13680</name>
</gene>
<dbReference type="Proteomes" id="UP000324324">
    <property type="component" value="Unassembled WGS sequence"/>
</dbReference>